<accession>A0A2N5N7W3</accession>
<name>A0A2N5N7W3_9BACL</name>
<dbReference type="SUPFAM" id="SSF109604">
    <property type="entry name" value="HD-domain/PDEase-like"/>
    <property type="match status" value="1"/>
</dbReference>
<dbReference type="InterPro" id="IPR037522">
    <property type="entry name" value="HD_GYP_dom"/>
</dbReference>
<dbReference type="PROSITE" id="PS51832">
    <property type="entry name" value="HD_GYP"/>
    <property type="match status" value="1"/>
</dbReference>
<organism evidence="2 3">
    <name type="scientific">Paenibacillus pasadenensis</name>
    <dbReference type="NCBI Taxonomy" id="217090"/>
    <lineage>
        <taxon>Bacteria</taxon>
        <taxon>Bacillati</taxon>
        <taxon>Bacillota</taxon>
        <taxon>Bacilli</taxon>
        <taxon>Bacillales</taxon>
        <taxon>Paenibacillaceae</taxon>
        <taxon>Paenibacillus</taxon>
    </lineage>
</organism>
<sequence>MKESQSGLTIRSFDQPMETVSLTSSGLELKLIASGDGTEIIHHRLKAGSRWALYPADGWEALEFVYVLTGSLIWHSPSGDHVLRSGDSVSGEPVRDETIFIAETDCEFLYVASQPVFHHYSENAKELMRLAVDIEQKDGYTADHCYTIMRMAMMIGESMGLTSAQLMELNYGSFFHDIGKTRVPASILGKPGKLTSEEYEIMKTHAALGRSILNETGMTHLKAAGLIVEQHHERFDGSGYPYGLKGGSIHIGSAIVAVVDSYDAITAQRVYKAAVPKEQAWEEMERSRGKYHPDVMDAFFKLAHQL</sequence>
<dbReference type="RefSeq" id="WP_043110732.1">
    <property type="nucleotide sequence ID" value="NZ_BIMM01000035.1"/>
</dbReference>
<dbReference type="PANTHER" id="PTHR45228">
    <property type="entry name" value="CYCLIC DI-GMP PHOSPHODIESTERASE TM_0186-RELATED"/>
    <property type="match status" value="1"/>
</dbReference>
<dbReference type="InterPro" id="IPR011051">
    <property type="entry name" value="RmlC_Cupin_sf"/>
</dbReference>
<reference evidence="2 3" key="1">
    <citation type="submission" date="2017-05" db="EMBL/GenBank/DDBJ databases">
        <title>Functional genome analysis of Paenibacillus pasadenensis strain R16: insights on endophytic life style and antifungal activity.</title>
        <authorList>
            <person name="Passera A."/>
            <person name="Marcolungo L."/>
            <person name="Casati P."/>
            <person name="Brasca M."/>
            <person name="Quaglino F."/>
            <person name="Delledonne M."/>
        </authorList>
    </citation>
    <scope>NUCLEOTIDE SEQUENCE [LARGE SCALE GENOMIC DNA]</scope>
    <source>
        <strain evidence="2 3">R16</strain>
    </source>
</reference>
<dbReference type="Proteomes" id="UP000234789">
    <property type="component" value="Unassembled WGS sequence"/>
</dbReference>
<dbReference type="SUPFAM" id="SSF51182">
    <property type="entry name" value="RmlC-like cupins"/>
    <property type="match status" value="1"/>
</dbReference>
<dbReference type="CDD" id="cd00077">
    <property type="entry name" value="HDc"/>
    <property type="match status" value="1"/>
</dbReference>
<keyword evidence="3" id="KW-1185">Reference proteome</keyword>
<evidence type="ECO:0000313" key="3">
    <source>
        <dbReference type="Proteomes" id="UP000234789"/>
    </source>
</evidence>
<evidence type="ECO:0000259" key="1">
    <source>
        <dbReference type="PROSITE" id="PS51832"/>
    </source>
</evidence>
<dbReference type="InterPro" id="IPR052020">
    <property type="entry name" value="Cyclic_di-GMP/3'3'-cGAMP_PDE"/>
</dbReference>
<feature type="domain" description="HD-GYP" evidence="1">
    <location>
        <begin position="119"/>
        <end position="306"/>
    </location>
</feature>
<comment type="caution">
    <text evidence="2">The sequence shown here is derived from an EMBL/GenBank/DDBJ whole genome shotgun (WGS) entry which is preliminary data.</text>
</comment>
<dbReference type="EMBL" id="NFEZ01000004">
    <property type="protein sequence ID" value="PLT46415.1"/>
    <property type="molecule type" value="Genomic_DNA"/>
</dbReference>
<proteinExistence type="predicted"/>
<dbReference type="PANTHER" id="PTHR45228:SF4">
    <property type="entry name" value="LIPOPROTEIN"/>
    <property type="match status" value="1"/>
</dbReference>
<dbReference type="AlphaFoldDB" id="A0A2N5N7W3"/>
<dbReference type="InterPro" id="IPR003607">
    <property type="entry name" value="HD/PDEase_dom"/>
</dbReference>
<dbReference type="Pfam" id="PF13487">
    <property type="entry name" value="HD_5"/>
    <property type="match status" value="1"/>
</dbReference>
<dbReference type="Gene3D" id="1.10.3210.10">
    <property type="entry name" value="Hypothetical protein af1432"/>
    <property type="match status" value="1"/>
</dbReference>
<protein>
    <submittedName>
        <fullName evidence="2">Response regulator</fullName>
    </submittedName>
</protein>
<evidence type="ECO:0000313" key="2">
    <source>
        <dbReference type="EMBL" id="PLT46415.1"/>
    </source>
</evidence>
<gene>
    <name evidence="2" type="ORF">B8V81_4846</name>
</gene>